<proteinExistence type="predicted"/>
<organism evidence="3 4">
    <name type="scientific">Candidatus Fonsibacter lacus</name>
    <dbReference type="NCBI Taxonomy" id="2576439"/>
    <lineage>
        <taxon>Bacteria</taxon>
        <taxon>Pseudomonadati</taxon>
        <taxon>Pseudomonadota</taxon>
        <taxon>Alphaproteobacteria</taxon>
        <taxon>Candidatus Pelagibacterales</taxon>
        <taxon>Candidatus Pelagibacterales incertae sedis</taxon>
        <taxon>Candidatus Fonsibacter</taxon>
    </lineage>
</organism>
<dbReference type="NCBIfam" id="TIGR03647">
    <property type="entry name" value="Na_symport_sm"/>
    <property type="match status" value="1"/>
</dbReference>
<dbReference type="Pfam" id="PF13937">
    <property type="entry name" value="DUF4212"/>
    <property type="match status" value="1"/>
</dbReference>
<dbReference type="EMBL" id="RGET01000103">
    <property type="protein sequence ID" value="NBN88369.1"/>
    <property type="molecule type" value="Genomic_DNA"/>
</dbReference>
<accession>A0A964XQU9</accession>
<evidence type="ECO:0000256" key="1">
    <source>
        <dbReference type="SAM" id="Phobius"/>
    </source>
</evidence>
<keyword evidence="1" id="KW-0812">Transmembrane</keyword>
<protein>
    <submittedName>
        <fullName evidence="3">DUF4212 domain-containing protein</fullName>
    </submittedName>
</protein>
<dbReference type="Proteomes" id="UP000713222">
    <property type="component" value="Unassembled WGS sequence"/>
</dbReference>
<keyword evidence="1" id="KW-1133">Transmembrane helix</keyword>
<gene>
    <name evidence="3" type="ORF">EBV32_04715</name>
</gene>
<dbReference type="InterPro" id="IPR019886">
    <property type="entry name" value="Na_symporter_ssu"/>
</dbReference>
<keyword evidence="1" id="KW-0472">Membrane</keyword>
<reference evidence="3" key="1">
    <citation type="submission" date="2018-10" db="EMBL/GenBank/DDBJ databases">
        <title>Iterative Subtractive Binning of Freshwater Chronoseries Metagenomes Recovers Nearly Complete Genomes from over Four Hundred Novel Species.</title>
        <authorList>
            <person name="Rodriguez-R L.M."/>
            <person name="Tsementzi D."/>
            <person name="Luo C."/>
            <person name="Konstantinidis K.T."/>
        </authorList>
    </citation>
    <scope>NUCLEOTIDE SEQUENCE</scope>
    <source>
        <strain evidence="3">WB7_6_001</strain>
    </source>
</reference>
<feature type="domain" description="Sodium symporter small subunit" evidence="2">
    <location>
        <begin position="6"/>
        <end position="81"/>
    </location>
</feature>
<dbReference type="AlphaFoldDB" id="A0A964XQU9"/>
<evidence type="ECO:0000259" key="2">
    <source>
        <dbReference type="Pfam" id="PF13937"/>
    </source>
</evidence>
<evidence type="ECO:0000313" key="3">
    <source>
        <dbReference type="EMBL" id="NBN88369.1"/>
    </source>
</evidence>
<name>A0A964XQU9_9PROT</name>
<evidence type="ECO:0000313" key="4">
    <source>
        <dbReference type="Proteomes" id="UP000713222"/>
    </source>
</evidence>
<sequence length="89" mass="10450">MATPKQEAHWQATKRLMIITLVIWFFFSTVVFMFAADLNSASFLGYKLGYYMTAQGSMLAFIILIFWSNSRQEKIDREFGFSDEDREED</sequence>
<feature type="transmembrane region" description="Helical" evidence="1">
    <location>
        <begin position="48"/>
        <end position="67"/>
    </location>
</feature>
<comment type="caution">
    <text evidence="3">The sequence shown here is derived from an EMBL/GenBank/DDBJ whole genome shotgun (WGS) entry which is preliminary data.</text>
</comment>
<feature type="transmembrane region" description="Helical" evidence="1">
    <location>
        <begin position="16"/>
        <end position="36"/>
    </location>
</feature>